<evidence type="ECO:0000256" key="7">
    <source>
        <dbReference type="PIRSR" id="PIRSR004762-1"/>
    </source>
</evidence>
<dbReference type="EC" id="1.21.98.1" evidence="6"/>
<keyword evidence="5 6" id="KW-0411">Iron-sulfur</keyword>
<dbReference type="PANTHER" id="PTHR43076:SF1">
    <property type="entry name" value="LIPOYL SYNTHASE 2"/>
    <property type="match status" value="1"/>
</dbReference>
<reference evidence="10 11" key="1">
    <citation type="journal article" date="2018" name="Syst. Appl. Microbiol.">
        <title>Abditibacterium utsteinense sp. nov., the first cultivated member of candidate phylum FBP, isolated from ice-free Antarctic soil samples.</title>
        <authorList>
            <person name="Tahon G."/>
            <person name="Tytgat B."/>
            <person name="Lebbe L."/>
            <person name="Carlier A."/>
            <person name="Willems A."/>
        </authorList>
    </citation>
    <scope>NUCLEOTIDE SEQUENCE [LARGE SCALE GENOMIC DNA]</scope>
    <source>
        <strain evidence="10 11">LMG 29911</strain>
    </source>
</reference>
<dbReference type="GO" id="GO:0051539">
    <property type="term" value="F:4 iron, 4 sulfur cluster binding"/>
    <property type="evidence" value="ECO:0007669"/>
    <property type="project" value="UniProtKB-KW"/>
</dbReference>
<evidence type="ECO:0000256" key="6">
    <source>
        <dbReference type="HAMAP-Rule" id="MF_00992"/>
    </source>
</evidence>
<comment type="similarity">
    <text evidence="6">Belongs to the radical SAM superfamily. MqnC family.</text>
</comment>
<feature type="domain" description="Radical SAM core" evidence="9">
    <location>
        <begin position="66"/>
        <end position="312"/>
    </location>
</feature>
<dbReference type="SFLD" id="SFLDF00343">
    <property type="entry name" value="aminofutalosine_synthase_(mqnE"/>
    <property type="match status" value="1"/>
</dbReference>
<evidence type="ECO:0000256" key="3">
    <source>
        <dbReference type="ARBA" id="ARBA00022723"/>
    </source>
</evidence>
<dbReference type="PIRSF" id="PIRSF004762">
    <property type="entry name" value="CHP00423"/>
    <property type="match status" value="1"/>
</dbReference>
<evidence type="ECO:0000256" key="2">
    <source>
        <dbReference type="ARBA" id="ARBA00022691"/>
    </source>
</evidence>
<dbReference type="Pfam" id="PF19288">
    <property type="entry name" value="CofH_C"/>
    <property type="match status" value="1"/>
</dbReference>
<dbReference type="PROSITE" id="PS51918">
    <property type="entry name" value="RADICAL_SAM"/>
    <property type="match status" value="1"/>
</dbReference>
<keyword evidence="11" id="KW-1185">Reference proteome</keyword>
<keyword evidence="6" id="KW-0560">Oxidoreductase</keyword>
<evidence type="ECO:0000256" key="8">
    <source>
        <dbReference type="PIRSR" id="PIRSR004762-2"/>
    </source>
</evidence>
<feature type="binding site" evidence="6 7">
    <location>
        <position position="87"/>
    </location>
    <ligand>
        <name>[4Fe-4S] cluster</name>
        <dbReference type="ChEBI" id="CHEBI:49883"/>
        <note>4Fe-4S-S-AdoMet</note>
    </ligand>
</feature>
<dbReference type="SFLD" id="SFLDG01389">
    <property type="entry name" value="menaquinone_synthsis_involved"/>
    <property type="match status" value="1"/>
</dbReference>
<dbReference type="InterPro" id="IPR045567">
    <property type="entry name" value="CofH/MnqC-like_C"/>
</dbReference>
<dbReference type="AlphaFoldDB" id="A0A2S8SWN5"/>
<accession>A0A2S8SWN5</accession>
<organism evidence="10 11">
    <name type="scientific">Abditibacterium utsteinense</name>
    <dbReference type="NCBI Taxonomy" id="1960156"/>
    <lineage>
        <taxon>Bacteria</taxon>
        <taxon>Pseudomonadati</taxon>
        <taxon>Abditibacteriota</taxon>
        <taxon>Abditibacteriia</taxon>
        <taxon>Abditibacteriales</taxon>
        <taxon>Abditibacteriaceae</taxon>
        <taxon>Abditibacterium</taxon>
    </lineage>
</organism>
<feature type="binding site" evidence="8">
    <location>
        <position position="192"/>
    </location>
    <ligand>
        <name>S-adenosyl-L-methionine</name>
        <dbReference type="ChEBI" id="CHEBI:59789"/>
    </ligand>
</feature>
<dbReference type="Gene3D" id="3.20.20.70">
    <property type="entry name" value="Aldolase class I"/>
    <property type="match status" value="1"/>
</dbReference>
<keyword evidence="2 6" id="KW-0949">S-adenosyl-L-methionine</keyword>
<dbReference type="Proteomes" id="UP000237684">
    <property type="component" value="Unassembled WGS sequence"/>
</dbReference>
<protein>
    <recommendedName>
        <fullName evidence="6">Cyclic dehypoxanthine futalosine synthase</fullName>
        <shortName evidence="6">Cyclic DHFL synthase</shortName>
        <ecNumber evidence="6">1.21.98.1</ecNumber>
    </recommendedName>
    <alternativeName>
        <fullName evidence="6">Dehypoxanthine futalosine cyclase</fullName>
        <shortName evidence="6">DHFL cyclase</shortName>
    </alternativeName>
    <alternativeName>
        <fullName evidence="6">Menaquinone biosynthetic enzyme MqnC</fullName>
    </alternativeName>
</protein>
<dbReference type="NCBIfam" id="TIGR00423">
    <property type="entry name" value="CofH family radical SAM protein"/>
    <property type="match status" value="1"/>
</dbReference>
<keyword evidence="6" id="KW-0474">Menaquinone biosynthesis</keyword>
<feature type="binding site" evidence="6 7">
    <location>
        <position position="84"/>
    </location>
    <ligand>
        <name>[4Fe-4S] cluster</name>
        <dbReference type="ChEBI" id="CHEBI:49883"/>
        <note>4Fe-4S-S-AdoMet</note>
    </ligand>
</feature>
<evidence type="ECO:0000313" key="10">
    <source>
        <dbReference type="EMBL" id="PQV65208.1"/>
    </source>
</evidence>
<dbReference type="EMBL" id="NIGF01000002">
    <property type="protein sequence ID" value="PQV65208.1"/>
    <property type="molecule type" value="Genomic_DNA"/>
</dbReference>
<dbReference type="GO" id="GO:0005506">
    <property type="term" value="F:iron ion binding"/>
    <property type="evidence" value="ECO:0007669"/>
    <property type="project" value="UniProtKB-UniRule"/>
</dbReference>
<dbReference type="UniPathway" id="UPA00079"/>
<dbReference type="HAMAP" id="MF_00992">
    <property type="entry name" value="MqnC"/>
    <property type="match status" value="1"/>
</dbReference>
<keyword evidence="4 6" id="KW-0408">Iron</keyword>
<dbReference type="RefSeq" id="WP_105482538.1">
    <property type="nucleotide sequence ID" value="NZ_NIGF01000002.1"/>
</dbReference>
<dbReference type="SFLD" id="SFLDF00342">
    <property type="entry name" value="cyclic_dehypoxanthine_futalosi"/>
    <property type="match status" value="1"/>
</dbReference>
<dbReference type="InterPro" id="IPR007197">
    <property type="entry name" value="rSAM"/>
</dbReference>
<comment type="function">
    <text evidence="6">Radical SAM enzyme that catalyzes the cyclization of dehypoxanthine futalosine (DHFL) into cyclic dehypoxanthine futalosine (CDHFL), a step in the biosynthesis of menaquinone (MK, vitamin K2).</text>
</comment>
<dbReference type="InterPro" id="IPR058240">
    <property type="entry name" value="rSAM_sf"/>
</dbReference>
<dbReference type="GO" id="GO:0009234">
    <property type="term" value="P:menaquinone biosynthetic process"/>
    <property type="evidence" value="ECO:0007669"/>
    <property type="project" value="UniProtKB-UniRule"/>
</dbReference>
<dbReference type="InterPro" id="IPR013785">
    <property type="entry name" value="Aldolase_TIM"/>
</dbReference>
<dbReference type="GO" id="GO:0044689">
    <property type="term" value="F:7,8-didemethyl-8-hydroxy-5-deazariboflavin synthase activity"/>
    <property type="evidence" value="ECO:0007669"/>
    <property type="project" value="TreeGrafter"/>
</dbReference>
<dbReference type="Pfam" id="PF04055">
    <property type="entry name" value="Radical_SAM"/>
    <property type="match status" value="1"/>
</dbReference>
<dbReference type="InterPro" id="IPR020050">
    <property type="entry name" value="FO_synthase_su2"/>
</dbReference>
<proteinExistence type="inferred from homology"/>
<feature type="binding site" evidence="8">
    <location>
        <position position="156"/>
    </location>
    <ligand>
        <name>(3R)-3-methyl-D-ornithine</name>
        <dbReference type="ChEBI" id="CHEBI:64642"/>
    </ligand>
</feature>
<comment type="catalytic activity">
    <reaction evidence="6">
        <text>dehypoxanthine futalosine + S-adenosyl-L-methionine = cyclic dehypoxanthinylfutalosinate + 5'-deoxyadenosine + L-methionine + H(+)</text>
        <dbReference type="Rhea" id="RHEA:33083"/>
        <dbReference type="ChEBI" id="CHEBI:15378"/>
        <dbReference type="ChEBI" id="CHEBI:17319"/>
        <dbReference type="ChEBI" id="CHEBI:57844"/>
        <dbReference type="ChEBI" id="CHEBI:58864"/>
        <dbReference type="ChEBI" id="CHEBI:59789"/>
        <dbReference type="ChEBI" id="CHEBI:64270"/>
        <dbReference type="EC" id="1.21.98.1"/>
    </reaction>
</comment>
<dbReference type="GO" id="GO:0016765">
    <property type="term" value="F:transferase activity, transferring alkyl or aryl (other than methyl) groups"/>
    <property type="evidence" value="ECO:0007669"/>
    <property type="project" value="InterPro"/>
</dbReference>
<name>A0A2S8SWN5_9BACT</name>
<dbReference type="SFLD" id="SFLDG01064">
    <property type="entry name" value="F420__menaquinone_cofactor_bio"/>
    <property type="match status" value="1"/>
</dbReference>
<dbReference type="InterPro" id="IPR022431">
    <property type="entry name" value="Cyclic_DHFL_synthase_mqnC"/>
</dbReference>
<keyword evidence="1 6" id="KW-0004">4Fe-4S</keyword>
<dbReference type="PANTHER" id="PTHR43076">
    <property type="entry name" value="FO SYNTHASE (COFH)"/>
    <property type="match status" value="1"/>
</dbReference>
<comment type="cofactor">
    <cofactor evidence="6 7">
        <name>[4Fe-4S] cluster</name>
        <dbReference type="ChEBI" id="CHEBI:49883"/>
    </cofactor>
    <text evidence="6 7">Binds 1 [4Fe-4S] cluster. The cluster is coordinated with 3 cysteines and an exchangeable S-adenosyl-L-methionine.</text>
</comment>
<feature type="binding site" evidence="8">
    <location>
        <position position="317"/>
    </location>
    <ligand>
        <name>(3R)-3-methyl-D-ornithine</name>
        <dbReference type="ChEBI" id="CHEBI:64642"/>
    </ligand>
</feature>
<dbReference type="GO" id="GO:0046992">
    <property type="term" value="F:oxidoreductase activity, acting on X-H and Y-H to form an X-Y bond"/>
    <property type="evidence" value="ECO:0007669"/>
    <property type="project" value="UniProtKB-UniRule"/>
</dbReference>
<evidence type="ECO:0000259" key="9">
    <source>
        <dbReference type="PROSITE" id="PS51918"/>
    </source>
</evidence>
<comment type="caution">
    <text evidence="10">The sequence shown here is derived from an EMBL/GenBank/DDBJ whole genome shotgun (WGS) entry which is preliminary data.</text>
</comment>
<evidence type="ECO:0000313" key="11">
    <source>
        <dbReference type="Proteomes" id="UP000237684"/>
    </source>
</evidence>
<dbReference type="SUPFAM" id="SSF102114">
    <property type="entry name" value="Radical SAM enzymes"/>
    <property type="match status" value="1"/>
</dbReference>
<dbReference type="InterPro" id="IPR034405">
    <property type="entry name" value="F420"/>
</dbReference>
<feature type="binding site" evidence="8">
    <location>
        <position position="86"/>
    </location>
    <ligand>
        <name>S-adenosyl-L-methionine</name>
        <dbReference type="ChEBI" id="CHEBI:59789"/>
    </ligand>
</feature>
<dbReference type="NCBIfam" id="TIGR03699">
    <property type="entry name" value="menaquin_MqnC"/>
    <property type="match status" value="1"/>
</dbReference>
<feature type="binding site" evidence="8">
    <location>
        <position position="339"/>
    </location>
    <ligand>
        <name>(3R)-3-methyl-D-ornithine</name>
        <dbReference type="ChEBI" id="CHEBI:64642"/>
    </ligand>
</feature>
<feature type="binding site" evidence="6 7">
    <location>
        <position position="80"/>
    </location>
    <ligand>
        <name>[4Fe-4S] cluster</name>
        <dbReference type="ChEBI" id="CHEBI:49883"/>
        <note>4Fe-4S-S-AdoMet</note>
    </ligand>
</feature>
<comment type="pathway">
    <text evidence="6">Quinol/quinone metabolism; menaquinone biosynthesis.</text>
</comment>
<sequence length="383" mass="42920">MENTLLESPSAALQTRSNIDDIAERVFAGQRLSFEDGKRLYAHPNLNELGMLADFARQRTVPGRDVTYIRGRNINYSNVCWVQCKFCAFYDLPASKQGYAHGKEVIFGKIQEMVDLGGIEILLQGGLNPALKIDYYEDLFASIGARFPTVWIHGLSVAEILYIAKISKISVEECLIRLRAAGLKTIPGAGAEMLVDRVRKIIAPYKDTATQWLDTMKLWHRLGGYSTVTMMYGTVETLDERLEHMIKTREAQDESLQQTEGGFTAFIAWNFQPDGTPLGAEIQASNPHWRKASGFDYLRTVAVGRLMLDNIPHHQASWVTQGPKIAQIALGFGLDDFGSTMMEENVVSATGTDFVMPIAEIERLIQEAAYTPRTRDTLYRRVA</sequence>
<dbReference type="InParanoid" id="A0A2S8SWN5"/>
<gene>
    <name evidence="6" type="primary">mqnC</name>
    <name evidence="10" type="ORF">B1R32_102217</name>
</gene>
<evidence type="ECO:0000256" key="4">
    <source>
        <dbReference type="ARBA" id="ARBA00023004"/>
    </source>
</evidence>
<keyword evidence="3 6" id="KW-0479">Metal-binding</keyword>
<dbReference type="OrthoDB" id="9802027at2"/>
<dbReference type="SFLD" id="SFLDS00029">
    <property type="entry name" value="Radical_SAM"/>
    <property type="match status" value="1"/>
</dbReference>
<evidence type="ECO:0000256" key="1">
    <source>
        <dbReference type="ARBA" id="ARBA00022485"/>
    </source>
</evidence>
<evidence type="ECO:0000256" key="5">
    <source>
        <dbReference type="ARBA" id="ARBA00023014"/>
    </source>
</evidence>